<reference evidence="8" key="2">
    <citation type="submission" date="2023-06" db="EMBL/GenBank/DDBJ databases">
        <authorList>
            <consortium name="Lawrence Berkeley National Laboratory"/>
            <person name="Haridas S."/>
            <person name="Hensen N."/>
            <person name="Bonometti L."/>
            <person name="Westerberg I."/>
            <person name="Brannstrom I.O."/>
            <person name="Guillou S."/>
            <person name="Cros-Aarteil S."/>
            <person name="Calhoun S."/>
            <person name="Kuo A."/>
            <person name="Mondo S."/>
            <person name="Pangilinan J."/>
            <person name="Riley R."/>
            <person name="Labutti K."/>
            <person name="Andreopoulos B."/>
            <person name="Lipzen A."/>
            <person name="Chen C."/>
            <person name="Yanf M."/>
            <person name="Daum C."/>
            <person name="Ng V."/>
            <person name="Clum A."/>
            <person name="Steindorff A."/>
            <person name="Ohm R."/>
            <person name="Martin F."/>
            <person name="Silar P."/>
            <person name="Natvig D."/>
            <person name="Lalanne C."/>
            <person name="Gautier V."/>
            <person name="Ament-Velasquez S.L."/>
            <person name="Kruys A."/>
            <person name="Hutchinson M.I."/>
            <person name="Powell A.J."/>
            <person name="Barry K."/>
            <person name="Miller A.N."/>
            <person name="Grigoriev I.V."/>
            <person name="Debuchy R."/>
            <person name="Gladieux P."/>
            <person name="Thoren M.H."/>
            <person name="Johannesson H."/>
        </authorList>
    </citation>
    <scope>NUCLEOTIDE SEQUENCE</scope>
    <source>
        <strain evidence="8">CBS 955.72</strain>
    </source>
</reference>
<dbReference type="EMBL" id="JAUIQD010000001">
    <property type="protein sequence ID" value="KAK3362465.1"/>
    <property type="molecule type" value="Genomic_DNA"/>
</dbReference>
<dbReference type="Pfam" id="PF04145">
    <property type="entry name" value="Ctr"/>
    <property type="match status" value="1"/>
</dbReference>
<keyword evidence="6" id="KW-0406">Ion transport</keyword>
<keyword evidence="6" id="KW-0186">Copper</keyword>
<evidence type="ECO:0000256" key="4">
    <source>
        <dbReference type="ARBA" id="ARBA00022989"/>
    </source>
</evidence>
<keyword evidence="5 6" id="KW-0472">Membrane</keyword>
<sequence length="163" mass="18155">MFVGSCFGIILLAVLLELWRRLGKEYDRFLIKTNKGQSYQPHFWQQLVRAGIFTLQVANAYFLMLLAMYFNGYYIFCILIGTFIAFFVFQCEYLSQAGHGCMPAPEEKGCPCPPGECQCPPGDCRCPKCGCSGAPPRSSQHTTETSSTRQLTPRATAQPVAST</sequence>
<dbReference type="PANTHER" id="PTHR12483">
    <property type="entry name" value="SOLUTE CARRIER FAMILY 31 COPPER TRANSPORTERS"/>
    <property type="match status" value="1"/>
</dbReference>
<organism evidence="8 9">
    <name type="scientific">Lasiosphaeria hispida</name>
    <dbReference type="NCBI Taxonomy" id="260671"/>
    <lineage>
        <taxon>Eukaryota</taxon>
        <taxon>Fungi</taxon>
        <taxon>Dikarya</taxon>
        <taxon>Ascomycota</taxon>
        <taxon>Pezizomycotina</taxon>
        <taxon>Sordariomycetes</taxon>
        <taxon>Sordariomycetidae</taxon>
        <taxon>Sordariales</taxon>
        <taxon>Lasiosphaeriaceae</taxon>
        <taxon>Lasiosphaeria</taxon>
    </lineage>
</organism>
<evidence type="ECO:0000256" key="1">
    <source>
        <dbReference type="ARBA" id="ARBA00004141"/>
    </source>
</evidence>
<keyword evidence="6" id="KW-0813">Transport</keyword>
<keyword evidence="6" id="KW-0187">Copper transport</keyword>
<comment type="caution">
    <text evidence="8">The sequence shown here is derived from an EMBL/GenBank/DDBJ whole genome shotgun (WGS) entry which is preliminary data.</text>
</comment>
<dbReference type="Proteomes" id="UP001275084">
    <property type="component" value="Unassembled WGS sequence"/>
</dbReference>
<accession>A0AAJ0HT87</accession>
<name>A0AAJ0HT87_9PEZI</name>
<gene>
    <name evidence="8" type="ORF">B0T25DRAFT_7171</name>
</gene>
<reference evidence="8" key="1">
    <citation type="journal article" date="2023" name="Mol. Phylogenet. Evol.">
        <title>Genome-scale phylogeny and comparative genomics of the fungal order Sordariales.</title>
        <authorList>
            <person name="Hensen N."/>
            <person name="Bonometti L."/>
            <person name="Westerberg I."/>
            <person name="Brannstrom I.O."/>
            <person name="Guillou S."/>
            <person name="Cros-Aarteil S."/>
            <person name="Calhoun S."/>
            <person name="Haridas S."/>
            <person name="Kuo A."/>
            <person name="Mondo S."/>
            <person name="Pangilinan J."/>
            <person name="Riley R."/>
            <person name="LaButti K."/>
            <person name="Andreopoulos B."/>
            <person name="Lipzen A."/>
            <person name="Chen C."/>
            <person name="Yan M."/>
            <person name="Daum C."/>
            <person name="Ng V."/>
            <person name="Clum A."/>
            <person name="Steindorff A."/>
            <person name="Ohm R.A."/>
            <person name="Martin F."/>
            <person name="Silar P."/>
            <person name="Natvig D.O."/>
            <person name="Lalanne C."/>
            <person name="Gautier V."/>
            <person name="Ament-Velasquez S.L."/>
            <person name="Kruys A."/>
            <person name="Hutchinson M.I."/>
            <person name="Powell A.J."/>
            <person name="Barry K."/>
            <person name="Miller A.N."/>
            <person name="Grigoriev I.V."/>
            <person name="Debuchy R."/>
            <person name="Gladieux P."/>
            <person name="Hiltunen Thoren M."/>
            <person name="Johannesson H."/>
        </authorList>
    </citation>
    <scope>NUCLEOTIDE SEQUENCE</scope>
    <source>
        <strain evidence="8">CBS 955.72</strain>
    </source>
</reference>
<feature type="region of interest" description="Disordered" evidence="7">
    <location>
        <begin position="131"/>
        <end position="163"/>
    </location>
</feature>
<keyword evidence="3 6" id="KW-0812">Transmembrane</keyword>
<keyword evidence="9" id="KW-1185">Reference proteome</keyword>
<proteinExistence type="inferred from homology"/>
<dbReference type="PANTHER" id="PTHR12483:SF73">
    <property type="entry name" value="COPPER TRANSPORT PROTEIN CTR3"/>
    <property type="match status" value="1"/>
</dbReference>
<evidence type="ECO:0000256" key="3">
    <source>
        <dbReference type="ARBA" id="ARBA00022692"/>
    </source>
</evidence>
<dbReference type="AlphaFoldDB" id="A0AAJ0HT87"/>
<comment type="subcellular location">
    <subcellularLocation>
        <location evidence="1 6">Membrane</location>
        <topology evidence="1 6">Multi-pass membrane protein</topology>
    </subcellularLocation>
</comment>
<feature type="compositionally biased region" description="Polar residues" evidence="7">
    <location>
        <begin position="137"/>
        <end position="163"/>
    </location>
</feature>
<dbReference type="InterPro" id="IPR007274">
    <property type="entry name" value="Cop_transporter"/>
</dbReference>
<dbReference type="GO" id="GO:0005375">
    <property type="term" value="F:copper ion transmembrane transporter activity"/>
    <property type="evidence" value="ECO:0007669"/>
    <property type="project" value="UniProtKB-UniRule"/>
</dbReference>
<evidence type="ECO:0000256" key="6">
    <source>
        <dbReference type="RuleBase" id="RU367022"/>
    </source>
</evidence>
<evidence type="ECO:0000313" key="8">
    <source>
        <dbReference type="EMBL" id="KAK3362465.1"/>
    </source>
</evidence>
<protein>
    <recommendedName>
        <fullName evidence="6">Copper transport protein</fullName>
    </recommendedName>
</protein>
<comment type="similarity">
    <text evidence="2 6">Belongs to the copper transporter (Ctr) (TC 1.A.56) family. SLC31A subfamily.</text>
</comment>
<keyword evidence="4 6" id="KW-1133">Transmembrane helix</keyword>
<feature type="transmembrane region" description="Helical" evidence="6">
    <location>
        <begin position="73"/>
        <end position="89"/>
    </location>
</feature>
<evidence type="ECO:0000256" key="5">
    <source>
        <dbReference type="ARBA" id="ARBA00023136"/>
    </source>
</evidence>
<dbReference type="GO" id="GO:0016020">
    <property type="term" value="C:membrane"/>
    <property type="evidence" value="ECO:0007669"/>
    <property type="project" value="UniProtKB-SubCell"/>
</dbReference>
<evidence type="ECO:0000313" key="9">
    <source>
        <dbReference type="Proteomes" id="UP001275084"/>
    </source>
</evidence>
<evidence type="ECO:0000256" key="2">
    <source>
        <dbReference type="ARBA" id="ARBA00006921"/>
    </source>
</evidence>
<evidence type="ECO:0000256" key="7">
    <source>
        <dbReference type="SAM" id="MobiDB-lite"/>
    </source>
</evidence>